<organism evidence="1">
    <name type="scientific">Rhizophora mucronata</name>
    <name type="common">Asiatic mangrove</name>
    <dbReference type="NCBI Taxonomy" id="61149"/>
    <lineage>
        <taxon>Eukaryota</taxon>
        <taxon>Viridiplantae</taxon>
        <taxon>Streptophyta</taxon>
        <taxon>Embryophyta</taxon>
        <taxon>Tracheophyta</taxon>
        <taxon>Spermatophyta</taxon>
        <taxon>Magnoliopsida</taxon>
        <taxon>eudicotyledons</taxon>
        <taxon>Gunneridae</taxon>
        <taxon>Pentapetalae</taxon>
        <taxon>rosids</taxon>
        <taxon>fabids</taxon>
        <taxon>Malpighiales</taxon>
        <taxon>Rhizophoraceae</taxon>
        <taxon>Rhizophora</taxon>
    </lineage>
</organism>
<sequence>MPLGLPSEYMPKFPFIIMKVPCN</sequence>
<dbReference type="AlphaFoldDB" id="A0A2P2KEP4"/>
<name>A0A2P2KEP4_RHIMU</name>
<accession>A0A2P2KEP4</accession>
<protein>
    <submittedName>
        <fullName evidence="1">Uncharacterized protein</fullName>
    </submittedName>
</protein>
<proteinExistence type="predicted"/>
<dbReference type="EMBL" id="GGEC01023720">
    <property type="protein sequence ID" value="MBX04204.1"/>
    <property type="molecule type" value="Transcribed_RNA"/>
</dbReference>
<evidence type="ECO:0000313" key="1">
    <source>
        <dbReference type="EMBL" id="MBX04204.1"/>
    </source>
</evidence>
<reference evidence="1" key="1">
    <citation type="submission" date="2018-02" db="EMBL/GenBank/DDBJ databases">
        <title>Rhizophora mucronata_Transcriptome.</title>
        <authorList>
            <person name="Meera S.P."/>
            <person name="Sreeshan A."/>
            <person name="Augustine A."/>
        </authorList>
    </citation>
    <scope>NUCLEOTIDE SEQUENCE</scope>
    <source>
        <tissue evidence="1">Leaf</tissue>
    </source>
</reference>